<comment type="similarity">
    <text evidence="2">Belongs to the CD36 family.</text>
</comment>
<dbReference type="PRINTS" id="PR01609">
    <property type="entry name" value="CD36FAMILY"/>
</dbReference>
<dbReference type="EMBL" id="JARBHB010000001">
    <property type="protein sequence ID" value="KAJ8898066.1"/>
    <property type="molecule type" value="Genomic_DNA"/>
</dbReference>
<evidence type="ECO:0000256" key="4">
    <source>
        <dbReference type="ARBA" id="ARBA00022692"/>
    </source>
</evidence>
<feature type="compositionally biased region" description="Basic and acidic residues" evidence="8">
    <location>
        <begin position="172"/>
        <end position="185"/>
    </location>
</feature>
<keyword evidence="4" id="KW-0812">Transmembrane</keyword>
<evidence type="ECO:0000256" key="1">
    <source>
        <dbReference type="ARBA" id="ARBA00004236"/>
    </source>
</evidence>
<dbReference type="InterPro" id="IPR002159">
    <property type="entry name" value="CD36_fam"/>
</dbReference>
<feature type="region of interest" description="Disordered" evidence="8">
    <location>
        <begin position="166"/>
        <end position="190"/>
    </location>
</feature>
<dbReference type="PANTHER" id="PTHR11923:SF114">
    <property type="entry name" value="FI02050P-RELATED"/>
    <property type="match status" value="1"/>
</dbReference>
<evidence type="ECO:0000256" key="7">
    <source>
        <dbReference type="ARBA" id="ARBA00023180"/>
    </source>
</evidence>
<keyword evidence="6" id="KW-0472">Membrane</keyword>
<organism evidence="9 10">
    <name type="scientific">Dryococelus australis</name>
    <dbReference type="NCBI Taxonomy" id="614101"/>
    <lineage>
        <taxon>Eukaryota</taxon>
        <taxon>Metazoa</taxon>
        <taxon>Ecdysozoa</taxon>
        <taxon>Arthropoda</taxon>
        <taxon>Hexapoda</taxon>
        <taxon>Insecta</taxon>
        <taxon>Pterygota</taxon>
        <taxon>Neoptera</taxon>
        <taxon>Polyneoptera</taxon>
        <taxon>Phasmatodea</taxon>
        <taxon>Verophasmatodea</taxon>
        <taxon>Anareolatae</taxon>
        <taxon>Phasmatidae</taxon>
        <taxon>Eurycanthinae</taxon>
        <taxon>Dryococelus</taxon>
    </lineage>
</organism>
<evidence type="ECO:0000313" key="9">
    <source>
        <dbReference type="EMBL" id="KAJ8898066.1"/>
    </source>
</evidence>
<sequence length="414" mass="46933">MLFSSEHNKRVNLNWNNNNTVTFQQTRQYVFRPELSKGSVHDNITTVNVIAVVCTHVVHRDNNKWMSNTQQNRCGSFSGKTTNRSSNSWQVGYRRQHPTPVGLEDHHHQSGQRPTRLSLVVGGMEHHGKKSVTEKKSLKGEGKRKKEAITCSFAVLKLRAISPSRRSRSVSLRKDGRDGRSDIQKKVSKGSTQERQAAAYFTRYDSVYLQIIMDGFLERLESISTTHTVGEMLFNGYDDKLLDLVNELHIQKFKLPFKKFAWFAERNNSASYDGWFNMYTGEDDVRNLGNLYAWNFGHTTPYYKSTCGVVRGSTGELMPPMEGLDEIFVFSPDLCASLSLIKTGEFEAKGMVGTKFAADLRNLDNGTYFPEKYCFTSGEMIPSGALNISLCKWNALLLFHTPTFTLLMSRTAAL</sequence>
<proteinExistence type="inferred from homology"/>
<dbReference type="Pfam" id="PF01130">
    <property type="entry name" value="CD36"/>
    <property type="match status" value="2"/>
</dbReference>
<evidence type="ECO:0000256" key="8">
    <source>
        <dbReference type="SAM" id="MobiDB-lite"/>
    </source>
</evidence>
<evidence type="ECO:0000256" key="2">
    <source>
        <dbReference type="ARBA" id="ARBA00010532"/>
    </source>
</evidence>
<accession>A0ABQ9IN10</accession>
<evidence type="ECO:0000313" key="10">
    <source>
        <dbReference type="Proteomes" id="UP001159363"/>
    </source>
</evidence>
<keyword evidence="10" id="KW-1185">Reference proteome</keyword>
<gene>
    <name evidence="9" type="ORF">PR048_003426</name>
</gene>
<protein>
    <submittedName>
        <fullName evidence="9">Uncharacterized protein</fullName>
    </submittedName>
</protein>
<dbReference type="PANTHER" id="PTHR11923">
    <property type="entry name" value="SCAVENGER RECEPTOR CLASS B TYPE-1 SR-B1"/>
    <property type="match status" value="1"/>
</dbReference>
<evidence type="ECO:0000256" key="5">
    <source>
        <dbReference type="ARBA" id="ARBA00022989"/>
    </source>
</evidence>
<name>A0ABQ9IN10_9NEOP</name>
<reference evidence="9 10" key="1">
    <citation type="submission" date="2023-02" db="EMBL/GenBank/DDBJ databases">
        <title>LHISI_Scaffold_Assembly.</title>
        <authorList>
            <person name="Stuart O.P."/>
            <person name="Cleave R."/>
            <person name="Magrath M.J.L."/>
            <person name="Mikheyev A.S."/>
        </authorList>
    </citation>
    <scope>NUCLEOTIDE SEQUENCE [LARGE SCALE GENOMIC DNA]</scope>
    <source>
        <strain evidence="9">Daus_M_001</strain>
        <tissue evidence="9">Leg muscle</tissue>
    </source>
</reference>
<keyword evidence="7" id="KW-0325">Glycoprotein</keyword>
<comment type="subcellular location">
    <subcellularLocation>
        <location evidence="1">Cell membrane</location>
    </subcellularLocation>
</comment>
<evidence type="ECO:0000256" key="6">
    <source>
        <dbReference type="ARBA" id="ARBA00023136"/>
    </source>
</evidence>
<keyword evidence="3" id="KW-1003">Cell membrane</keyword>
<comment type="caution">
    <text evidence="9">The sequence shown here is derived from an EMBL/GenBank/DDBJ whole genome shotgun (WGS) entry which is preliminary data.</text>
</comment>
<dbReference type="Proteomes" id="UP001159363">
    <property type="component" value="Chromosome 1"/>
</dbReference>
<evidence type="ECO:0000256" key="3">
    <source>
        <dbReference type="ARBA" id="ARBA00022475"/>
    </source>
</evidence>
<keyword evidence="5" id="KW-1133">Transmembrane helix</keyword>